<dbReference type="KEGG" id="halg:HUG10_21320"/>
<organism evidence="1 2">
    <name type="scientific">Halorarum halophilum</name>
    <dbReference type="NCBI Taxonomy" id="2743090"/>
    <lineage>
        <taxon>Archaea</taxon>
        <taxon>Methanobacteriati</taxon>
        <taxon>Methanobacteriota</taxon>
        <taxon>Stenosarchaea group</taxon>
        <taxon>Halobacteria</taxon>
        <taxon>Halobacteriales</taxon>
        <taxon>Haloferacaceae</taxon>
        <taxon>Halorarum</taxon>
    </lineage>
</organism>
<dbReference type="GeneID" id="56031431"/>
<dbReference type="RefSeq" id="WP_179171704.1">
    <property type="nucleotide sequence ID" value="NZ_CP058532.1"/>
</dbReference>
<evidence type="ECO:0000313" key="2">
    <source>
        <dbReference type="Proteomes" id="UP000509750"/>
    </source>
</evidence>
<evidence type="ECO:0000313" key="1">
    <source>
        <dbReference type="EMBL" id="QLG30130.1"/>
    </source>
</evidence>
<protein>
    <submittedName>
        <fullName evidence="1">Uncharacterized protein</fullName>
    </submittedName>
</protein>
<name>A0A7D5GIS2_9EURY</name>
<dbReference type="Proteomes" id="UP000509750">
    <property type="component" value="Plasmid unnamed3"/>
</dbReference>
<sequence>MSKTIIGFDQFEVPDDDRWHHMEVTMSGTTIEGIVFDGDIMYATQEYMEGRDDLDGIDDGRAPQLG</sequence>
<keyword evidence="2" id="KW-1185">Reference proteome</keyword>
<proteinExistence type="predicted"/>
<accession>A0A7D5GIS2</accession>
<geneLocation type="plasmid" evidence="1 2">
    <name>unnamed3</name>
</geneLocation>
<dbReference type="AlphaFoldDB" id="A0A7D5GIS2"/>
<gene>
    <name evidence="1" type="ORF">HUG10_21320</name>
</gene>
<keyword evidence="1" id="KW-0614">Plasmid</keyword>
<reference evidence="1 2" key="1">
    <citation type="submission" date="2020-07" db="EMBL/GenBank/DDBJ databases">
        <title>Gai3-2, isolated from salt lake.</title>
        <authorList>
            <person name="Cui H."/>
            <person name="Shi X."/>
        </authorList>
    </citation>
    <scope>NUCLEOTIDE SEQUENCE [LARGE SCALE GENOMIC DNA]</scope>
    <source>
        <strain evidence="1 2">Gai3-2</strain>
        <plasmid evidence="1 2">unnamed3</plasmid>
    </source>
</reference>
<dbReference type="EMBL" id="CP058532">
    <property type="protein sequence ID" value="QLG30130.1"/>
    <property type="molecule type" value="Genomic_DNA"/>
</dbReference>